<comment type="caution">
    <text evidence="2">The sequence shown here is derived from an EMBL/GenBank/DDBJ whole genome shotgun (WGS) entry which is preliminary data.</text>
</comment>
<dbReference type="SUPFAM" id="SSF52266">
    <property type="entry name" value="SGNH hydrolase"/>
    <property type="match status" value="1"/>
</dbReference>
<keyword evidence="3" id="KW-1185">Reference proteome</keyword>
<keyword evidence="1" id="KW-1015">Disulfide bond</keyword>
<gene>
    <name evidence="2" type="ORF">E7Y31_21705</name>
</gene>
<dbReference type="Gene3D" id="2.80.10.50">
    <property type="match status" value="1"/>
</dbReference>
<dbReference type="Proteomes" id="UP000305282">
    <property type="component" value="Unassembled WGS sequence"/>
</dbReference>
<organism evidence="2 3">
    <name type="scientific">Candidatus Frankia alpina</name>
    <dbReference type="NCBI Taxonomy" id="2699483"/>
    <lineage>
        <taxon>Bacteria</taxon>
        <taxon>Bacillati</taxon>
        <taxon>Actinomycetota</taxon>
        <taxon>Actinomycetes</taxon>
        <taxon>Frankiales</taxon>
        <taxon>Frankiaceae</taxon>
        <taxon>Frankia</taxon>
    </lineage>
</organism>
<dbReference type="AlphaFoldDB" id="A0A4S5C3J8"/>
<reference evidence="2 3" key="1">
    <citation type="submission" date="2019-04" db="EMBL/GenBank/DDBJ databases">
        <title>Draft genome sequences for three unisolated Alnus-infective Frankia Sp+ strains, AgTrS, AiOr and AvVan, the first sequenced Frankia strains able to sporulate in-planta.</title>
        <authorList>
            <person name="Bethencourt L."/>
            <person name="Vautrin F."/>
            <person name="Taib N."/>
            <person name="Dubost A."/>
            <person name="Castro-Garcia L."/>
            <person name="Imbaud O."/>
            <person name="Abrouk D."/>
            <person name="Fournier P."/>
            <person name="Briolay J."/>
            <person name="Nguyen A."/>
            <person name="Normand P."/>
            <person name="Fernandez M.P."/>
            <person name="Brochier-Armanet C."/>
            <person name="Herrera-Belaroussi A."/>
        </authorList>
    </citation>
    <scope>NUCLEOTIDE SEQUENCE [LARGE SCALE GENOMIC DNA]</scope>
    <source>
        <strain evidence="2 3">AvVan</strain>
    </source>
</reference>
<dbReference type="SUPFAM" id="SSF50405">
    <property type="entry name" value="Actin-crosslinking proteins"/>
    <property type="match status" value="1"/>
</dbReference>
<dbReference type="InterPro" id="IPR008999">
    <property type="entry name" value="Actin-crosslinking"/>
</dbReference>
<dbReference type="InterPro" id="IPR037460">
    <property type="entry name" value="SEST-like"/>
</dbReference>
<feature type="non-terminal residue" evidence="2">
    <location>
        <position position="260"/>
    </location>
</feature>
<dbReference type="Gene3D" id="3.40.50.1110">
    <property type="entry name" value="SGNH hydrolase"/>
    <property type="match status" value="1"/>
</dbReference>
<protein>
    <submittedName>
        <fullName evidence="2">Uncharacterized protein</fullName>
    </submittedName>
</protein>
<name>A0A4S5C3J8_9ACTN</name>
<dbReference type="EMBL" id="SSXH01000880">
    <property type="protein sequence ID" value="THJ37076.1"/>
    <property type="molecule type" value="Genomic_DNA"/>
</dbReference>
<evidence type="ECO:0000313" key="2">
    <source>
        <dbReference type="EMBL" id="THJ37076.1"/>
    </source>
</evidence>
<dbReference type="InterPro" id="IPR036514">
    <property type="entry name" value="SGNH_hydro_sf"/>
</dbReference>
<evidence type="ECO:0000313" key="3">
    <source>
        <dbReference type="Proteomes" id="UP000305282"/>
    </source>
</evidence>
<dbReference type="GO" id="GO:0004806">
    <property type="term" value="F:triacylglycerol lipase activity"/>
    <property type="evidence" value="ECO:0007669"/>
    <property type="project" value="TreeGrafter"/>
</dbReference>
<feature type="disulfide bond" evidence="1">
    <location>
        <begin position="203"/>
        <end position="231"/>
    </location>
</feature>
<accession>A0A4S5C3J8</accession>
<sequence length="260" mass="27867">MTPDQLTTVSAGGASVPIDMTPFATCGPNTTDPPGAIDCRKVTLKSTATNQYVSAEWDRLDLGRLAAKGQYLTADAFTACYYNPGYYTLFSWANRKYVTAELGDSSGTLQAKASEVGAWEKFTIHSSPSSFFGIQSQANGKYVTSNLLDVLSASIDNPGPRESWDIQSEPRIHPGQPVNYVALGDSYSSGQGAGDYDPASKDCKRSANAYPQRWVKDFSLEPVTKFTFVACANATTADVESEQLNSLGPETTMVTMSIGG</sequence>
<proteinExistence type="predicted"/>
<dbReference type="PANTHER" id="PTHR37981:SF1">
    <property type="entry name" value="SGNH HYDROLASE-TYPE ESTERASE DOMAIN-CONTAINING PROTEIN"/>
    <property type="match status" value="1"/>
</dbReference>
<dbReference type="GO" id="GO:0019433">
    <property type="term" value="P:triglyceride catabolic process"/>
    <property type="evidence" value="ECO:0007669"/>
    <property type="project" value="TreeGrafter"/>
</dbReference>
<dbReference type="CDD" id="cd00257">
    <property type="entry name" value="beta-trefoil_FSCN-like"/>
    <property type="match status" value="1"/>
</dbReference>
<evidence type="ECO:0000256" key="1">
    <source>
        <dbReference type="PIRSR" id="PIRSR637460-2"/>
    </source>
</evidence>
<dbReference type="PANTHER" id="PTHR37981">
    <property type="entry name" value="LIPASE 2"/>
    <property type="match status" value="1"/>
</dbReference>